<dbReference type="AlphaFoldDB" id="W0DUR9"/>
<dbReference type="PANTHER" id="PTHR43542:SF1">
    <property type="entry name" value="METHYLTRANSFERASE"/>
    <property type="match status" value="1"/>
</dbReference>
<dbReference type="PANTHER" id="PTHR43542">
    <property type="entry name" value="METHYLTRANSFERASE"/>
    <property type="match status" value="1"/>
</dbReference>
<evidence type="ECO:0000256" key="6">
    <source>
        <dbReference type="ARBA" id="ARBA00022679"/>
    </source>
</evidence>
<sequence length="206" mass="23216">MTRPKRTTGQATGQVRIIGGEARGRKLTVLERPGLRPTSDRVRETLFNWLQFDIAGKQCLDAFAGSGALGFEALSRGAASVTFLEQSPNVVACLQANLVQWQHAGLATARSRVITTDTLQWLQQPCSADQAFDIIFVDPPFMLGLLAQTLERLQTFGWMHAQTWLYLEQEKGQTWPSMPSHWYCHREKTTSQVSYSLWRQDSEVTD</sequence>
<dbReference type="eggNOG" id="COG0742">
    <property type="taxonomic scope" value="Bacteria"/>
</dbReference>
<evidence type="ECO:0000256" key="2">
    <source>
        <dbReference type="ARBA" id="ARBA00005269"/>
    </source>
</evidence>
<dbReference type="CDD" id="cd02440">
    <property type="entry name" value="AdoMet_MTases"/>
    <property type="match status" value="1"/>
</dbReference>
<keyword evidence="6 8" id="KW-0808">Transferase</keyword>
<dbReference type="HOGENOM" id="CLU_075826_2_2_6"/>
<accession>W0DUR9</accession>
<dbReference type="STRING" id="717772.THIAE_01575"/>
<gene>
    <name evidence="9" type="ORF">THIAE_01575</name>
</gene>
<dbReference type="InParanoid" id="W0DUR9"/>
<dbReference type="InterPro" id="IPR004398">
    <property type="entry name" value="RNA_MeTrfase_RsmD"/>
</dbReference>
<dbReference type="SUPFAM" id="SSF53335">
    <property type="entry name" value="S-adenosyl-L-methionine-dependent methyltransferases"/>
    <property type="match status" value="1"/>
</dbReference>
<keyword evidence="8" id="KW-0698">rRNA processing</keyword>
<evidence type="ECO:0000313" key="9">
    <source>
        <dbReference type="EMBL" id="AHF00626.1"/>
    </source>
</evidence>
<dbReference type="GO" id="GO:0003676">
    <property type="term" value="F:nucleic acid binding"/>
    <property type="evidence" value="ECO:0007669"/>
    <property type="project" value="InterPro"/>
</dbReference>
<dbReference type="FunCoup" id="W0DUR9">
    <property type="interactions" value="330"/>
</dbReference>
<dbReference type="NCBIfam" id="TIGR00095">
    <property type="entry name" value="16S rRNA (guanine(966)-N(2))-methyltransferase RsmD"/>
    <property type="match status" value="1"/>
</dbReference>
<dbReference type="PROSITE" id="PS00092">
    <property type="entry name" value="N6_MTASE"/>
    <property type="match status" value="1"/>
</dbReference>
<dbReference type="EMBL" id="CP007030">
    <property type="protein sequence ID" value="AHF00626.1"/>
    <property type="molecule type" value="Genomic_DNA"/>
</dbReference>
<keyword evidence="8" id="KW-0949">S-adenosyl-L-methionine</keyword>
<keyword evidence="10" id="KW-1185">Reference proteome</keyword>
<comment type="similarity">
    <text evidence="2 8">Belongs to the methyltransferase superfamily. RsmD family.</text>
</comment>
<dbReference type="PIRSF" id="PIRSF004553">
    <property type="entry name" value="CHP00095"/>
    <property type="match status" value="1"/>
</dbReference>
<name>W0DUR9_9GAMM</name>
<dbReference type="Pfam" id="PF03602">
    <property type="entry name" value="Cons_hypoth95"/>
    <property type="match status" value="1"/>
</dbReference>
<dbReference type="Proteomes" id="UP000005380">
    <property type="component" value="Chromosome"/>
</dbReference>
<proteinExistence type="inferred from homology"/>
<comment type="catalytic activity">
    <reaction evidence="7 8">
        <text>guanosine(966) in 16S rRNA + S-adenosyl-L-methionine = N(2)-methylguanosine(966) in 16S rRNA + S-adenosyl-L-homocysteine + H(+)</text>
        <dbReference type="Rhea" id="RHEA:23548"/>
        <dbReference type="Rhea" id="RHEA-COMP:10211"/>
        <dbReference type="Rhea" id="RHEA-COMP:10212"/>
        <dbReference type="ChEBI" id="CHEBI:15378"/>
        <dbReference type="ChEBI" id="CHEBI:57856"/>
        <dbReference type="ChEBI" id="CHEBI:59789"/>
        <dbReference type="ChEBI" id="CHEBI:74269"/>
        <dbReference type="ChEBI" id="CHEBI:74481"/>
        <dbReference type="EC" id="2.1.1.171"/>
    </reaction>
</comment>
<evidence type="ECO:0000313" key="10">
    <source>
        <dbReference type="Proteomes" id="UP000005380"/>
    </source>
</evidence>
<evidence type="ECO:0000256" key="3">
    <source>
        <dbReference type="ARBA" id="ARBA00012141"/>
    </source>
</evidence>
<comment type="function">
    <text evidence="1 8">Specifically methylates the guanine in position 966 of 16S rRNA in the assembled 30S particle.</text>
</comment>
<dbReference type="RefSeq" id="WP_006459738.1">
    <property type="nucleotide sequence ID" value="NZ_CP007030.1"/>
</dbReference>
<protein>
    <recommendedName>
        <fullName evidence="4 8">Ribosomal RNA small subunit methyltransferase D</fullName>
        <ecNumber evidence="3 8">2.1.1.171</ecNumber>
    </recommendedName>
</protein>
<evidence type="ECO:0000256" key="8">
    <source>
        <dbReference type="PIRNR" id="PIRNR004553"/>
    </source>
</evidence>
<evidence type="ECO:0000256" key="7">
    <source>
        <dbReference type="ARBA" id="ARBA00048326"/>
    </source>
</evidence>
<dbReference type="InterPro" id="IPR029063">
    <property type="entry name" value="SAM-dependent_MTases_sf"/>
</dbReference>
<dbReference type="EC" id="2.1.1.171" evidence="3 8"/>
<keyword evidence="5 8" id="KW-0489">Methyltransferase</keyword>
<dbReference type="InterPro" id="IPR002052">
    <property type="entry name" value="DNA_methylase_N6_adenine_CS"/>
</dbReference>
<dbReference type="Gene3D" id="3.40.50.150">
    <property type="entry name" value="Vaccinia Virus protein VP39"/>
    <property type="match status" value="1"/>
</dbReference>
<evidence type="ECO:0000256" key="1">
    <source>
        <dbReference type="ARBA" id="ARBA00002649"/>
    </source>
</evidence>
<reference evidence="9 10" key="1">
    <citation type="submission" date="2013-12" db="EMBL/GenBank/DDBJ databases">
        <authorList>
            <consortium name="DOE Joint Genome Institute"/>
            <person name="Kappler U."/>
            <person name="Huntemann M."/>
            <person name="Han J."/>
            <person name="Chen A."/>
            <person name="Kyrpides N."/>
            <person name="Mavromatis K."/>
            <person name="Markowitz V."/>
            <person name="Palaniappan K."/>
            <person name="Ivanova N."/>
            <person name="Schaumberg A."/>
            <person name="Pati A."/>
            <person name="Liolios K."/>
            <person name="Nordberg H.P."/>
            <person name="Cantor M.N."/>
            <person name="Hua S.X."/>
            <person name="Woyke T."/>
        </authorList>
    </citation>
    <scope>NUCLEOTIDE SEQUENCE [LARGE SCALE GENOMIC DNA]</scope>
    <source>
        <strain evidence="10">AL2</strain>
    </source>
</reference>
<organism evidence="9 10">
    <name type="scientific">Thiomicrospira aerophila AL3</name>
    <dbReference type="NCBI Taxonomy" id="717772"/>
    <lineage>
        <taxon>Bacteria</taxon>
        <taxon>Pseudomonadati</taxon>
        <taxon>Pseudomonadota</taxon>
        <taxon>Gammaproteobacteria</taxon>
        <taxon>Thiotrichales</taxon>
        <taxon>Piscirickettsiaceae</taxon>
        <taxon>Thiomicrospira</taxon>
    </lineage>
</organism>
<evidence type="ECO:0000256" key="4">
    <source>
        <dbReference type="ARBA" id="ARBA00013682"/>
    </source>
</evidence>
<dbReference type="KEGG" id="tao:THIAE_01575"/>
<evidence type="ECO:0000256" key="5">
    <source>
        <dbReference type="ARBA" id="ARBA00022603"/>
    </source>
</evidence>
<dbReference type="GO" id="GO:0052913">
    <property type="term" value="F:16S rRNA (guanine(966)-N(2))-methyltransferase activity"/>
    <property type="evidence" value="ECO:0007669"/>
    <property type="project" value="UniProtKB-EC"/>
</dbReference>
<dbReference type="OrthoDB" id="9803017at2"/>